<dbReference type="AlphaFoldDB" id="A0AAE3VFR9"/>
<evidence type="ECO:0000313" key="2">
    <source>
        <dbReference type="EMBL" id="MDQ0289463.1"/>
    </source>
</evidence>
<name>A0AAE3VFR9_9BACT</name>
<evidence type="ECO:0000313" key="3">
    <source>
        <dbReference type="Proteomes" id="UP001238163"/>
    </source>
</evidence>
<dbReference type="Pfam" id="PF03632">
    <property type="entry name" value="Glyco_hydro_65m"/>
    <property type="match status" value="1"/>
</dbReference>
<dbReference type="RefSeq" id="WP_307260889.1">
    <property type="nucleotide sequence ID" value="NZ_JAUSVL010000001.1"/>
</dbReference>
<dbReference type="GO" id="GO:0005975">
    <property type="term" value="P:carbohydrate metabolic process"/>
    <property type="evidence" value="ECO:0007669"/>
    <property type="project" value="InterPro"/>
</dbReference>
<dbReference type="GO" id="GO:0004553">
    <property type="term" value="F:hydrolase activity, hydrolyzing O-glycosyl compounds"/>
    <property type="evidence" value="ECO:0007669"/>
    <property type="project" value="TreeGrafter"/>
</dbReference>
<dbReference type="EMBL" id="JAUSVL010000001">
    <property type="protein sequence ID" value="MDQ0289463.1"/>
    <property type="molecule type" value="Genomic_DNA"/>
</dbReference>
<dbReference type="SUPFAM" id="SSF48208">
    <property type="entry name" value="Six-hairpin glycosidases"/>
    <property type="match status" value="1"/>
</dbReference>
<dbReference type="PANTHER" id="PTHR11051">
    <property type="entry name" value="GLYCOSYL HYDROLASE-RELATED"/>
    <property type="match status" value="1"/>
</dbReference>
<organism evidence="2 3">
    <name type="scientific">Oligosphaera ethanolica</name>
    <dbReference type="NCBI Taxonomy" id="760260"/>
    <lineage>
        <taxon>Bacteria</taxon>
        <taxon>Pseudomonadati</taxon>
        <taxon>Lentisphaerota</taxon>
        <taxon>Oligosphaeria</taxon>
        <taxon>Oligosphaerales</taxon>
        <taxon>Oligosphaeraceae</taxon>
        <taxon>Oligosphaera</taxon>
    </lineage>
</organism>
<reference evidence="2" key="1">
    <citation type="submission" date="2023-07" db="EMBL/GenBank/DDBJ databases">
        <title>Genomic Encyclopedia of Type Strains, Phase IV (KMG-IV): sequencing the most valuable type-strain genomes for metagenomic binning, comparative biology and taxonomic classification.</title>
        <authorList>
            <person name="Goeker M."/>
        </authorList>
    </citation>
    <scope>NUCLEOTIDE SEQUENCE</scope>
    <source>
        <strain evidence="2">DSM 24202</strain>
    </source>
</reference>
<keyword evidence="3" id="KW-1185">Reference proteome</keyword>
<feature type="domain" description="Glycoside hydrolase family 65 central catalytic" evidence="1">
    <location>
        <begin position="267"/>
        <end position="445"/>
    </location>
</feature>
<protein>
    <recommendedName>
        <fullName evidence="1">Glycoside hydrolase family 65 central catalytic domain-containing protein</fullName>
    </recommendedName>
</protein>
<dbReference type="PANTHER" id="PTHR11051:SF8">
    <property type="entry name" value="PROTEIN-GLUCOSYLGALACTOSYLHYDROXYLYSINE GLUCOSIDASE"/>
    <property type="match status" value="1"/>
</dbReference>
<proteinExistence type="predicted"/>
<accession>A0AAE3VFR9</accession>
<dbReference type="Proteomes" id="UP001238163">
    <property type="component" value="Unassembled WGS sequence"/>
</dbReference>
<sequence length="622" mass="69152">MIISCTRRDAENRRYVPLPIGNGDLSLQIDYCGSMEPREYSGHMTPVICRAGVRYDFGSRPLVRFGAFQCGPEGAGEAVDWEQSLDPCYGIVASTTTYADGRQLQASSFCLLDRNVVVLRRRLSGQGDFVFTYTLKGRRMRATGMPGTGIEYHIDGQSQYRGTIFIVADQPVTTEVEDRSGPLGDCDVTWTIRSSAPEITLFMAFDDCVPAQLLALGYDGLLAEQRRLWDEYWEEGWVELPDKKLQEVYATSQYHLRINATRWSMPVGLFPTHWEGRYFGFDEMFMFRGLASSGHFGVARRVPEFRRSHLDAAQQRAHRYFGKSGGAAHFVWETVEVPGVEGAPPGFWLEHIFHMSTIACCANDFYRYTGDRDYLQQTGYPLLRACAEFFRVHAINEDASGRIYVGKCTDLERLGAARENAYMTSCGAINTLNAAADAAVVLAEDKELAGEWRRLADGLRRFLPNDGEKYIPYPGCPDKSVAVFSGIFPFPALPQDDPLQRRALDDFLAVAETAGNMYPVGTAVCAWYASWMAIVYARLGDGDAALALLSKAAAATGCFSEIFEIYETGHHPWFTTAEGSFVQAINELLVQDGRVGAAMPSSWDHVAFKLPGLNGKIITAQN</sequence>
<dbReference type="Gene3D" id="1.50.10.10">
    <property type="match status" value="1"/>
</dbReference>
<gene>
    <name evidence="2" type="ORF">J3R75_001570</name>
</gene>
<dbReference type="InterPro" id="IPR005195">
    <property type="entry name" value="Glyco_hydro_65_M"/>
</dbReference>
<comment type="caution">
    <text evidence="2">The sequence shown here is derived from an EMBL/GenBank/DDBJ whole genome shotgun (WGS) entry which is preliminary data.</text>
</comment>
<dbReference type="InterPro" id="IPR012341">
    <property type="entry name" value="6hp_glycosidase-like_sf"/>
</dbReference>
<evidence type="ECO:0000259" key="1">
    <source>
        <dbReference type="Pfam" id="PF03632"/>
    </source>
</evidence>
<dbReference type="InterPro" id="IPR008928">
    <property type="entry name" value="6-hairpin_glycosidase_sf"/>
</dbReference>